<keyword evidence="2" id="KW-1185">Reference proteome</keyword>
<accession>A0ABV7W4R7</accession>
<organism evidence="1 2">
    <name type="scientific">Hydrogenophaga luteola</name>
    <dbReference type="NCBI Taxonomy" id="1591122"/>
    <lineage>
        <taxon>Bacteria</taxon>
        <taxon>Pseudomonadati</taxon>
        <taxon>Pseudomonadota</taxon>
        <taxon>Betaproteobacteria</taxon>
        <taxon>Burkholderiales</taxon>
        <taxon>Comamonadaceae</taxon>
        <taxon>Hydrogenophaga</taxon>
    </lineage>
</organism>
<sequence length="92" mass="10222">MSIFHYRAELLRQSPDGECVYKFFPDCVMAKEVSGAFSVSPASWQPEIIEAAGAEEKGLVSTDSRCVFVLTAKIKTEFEMNGVMPNEVLRIS</sequence>
<dbReference type="EMBL" id="JBHRXX010000005">
    <property type="protein sequence ID" value="MFC3683937.1"/>
    <property type="molecule type" value="Genomic_DNA"/>
</dbReference>
<dbReference type="Proteomes" id="UP001595729">
    <property type="component" value="Unassembled WGS sequence"/>
</dbReference>
<dbReference type="RefSeq" id="WP_382173481.1">
    <property type="nucleotide sequence ID" value="NZ_JBHRXX010000005.1"/>
</dbReference>
<gene>
    <name evidence="1" type="ORF">ACFOPI_10065</name>
</gene>
<proteinExistence type="predicted"/>
<reference evidence="2" key="1">
    <citation type="journal article" date="2019" name="Int. J. Syst. Evol. Microbiol.">
        <title>The Global Catalogue of Microorganisms (GCM) 10K type strain sequencing project: providing services to taxonomists for standard genome sequencing and annotation.</title>
        <authorList>
            <consortium name="The Broad Institute Genomics Platform"/>
            <consortium name="The Broad Institute Genome Sequencing Center for Infectious Disease"/>
            <person name="Wu L."/>
            <person name="Ma J."/>
        </authorList>
    </citation>
    <scope>NUCLEOTIDE SEQUENCE [LARGE SCALE GENOMIC DNA]</scope>
    <source>
        <strain evidence="2">KCTC 42501</strain>
    </source>
</reference>
<evidence type="ECO:0000313" key="1">
    <source>
        <dbReference type="EMBL" id="MFC3683937.1"/>
    </source>
</evidence>
<name>A0ABV7W4R7_9BURK</name>
<comment type="caution">
    <text evidence="1">The sequence shown here is derived from an EMBL/GenBank/DDBJ whole genome shotgun (WGS) entry which is preliminary data.</text>
</comment>
<protein>
    <submittedName>
        <fullName evidence="1">Uncharacterized protein</fullName>
    </submittedName>
</protein>
<evidence type="ECO:0000313" key="2">
    <source>
        <dbReference type="Proteomes" id="UP001595729"/>
    </source>
</evidence>